<proteinExistence type="predicted"/>
<dbReference type="PANTHER" id="PTHR32060">
    <property type="entry name" value="TAIL-SPECIFIC PROTEASE"/>
    <property type="match status" value="1"/>
</dbReference>
<dbReference type="PANTHER" id="PTHR32060:SF30">
    <property type="entry name" value="CARBOXY-TERMINAL PROCESSING PROTEASE CTPA"/>
    <property type="match status" value="1"/>
</dbReference>
<dbReference type="InterPro" id="IPR005151">
    <property type="entry name" value="Tail-specific_protease"/>
</dbReference>
<feature type="signal peptide" evidence="1">
    <location>
        <begin position="1"/>
        <end position="20"/>
    </location>
</feature>
<feature type="domain" description="Tail specific protease" evidence="2">
    <location>
        <begin position="225"/>
        <end position="439"/>
    </location>
</feature>
<name>A0ABN0XWM1_9ALTE</name>
<evidence type="ECO:0000313" key="3">
    <source>
        <dbReference type="EMBL" id="GAA0374993.1"/>
    </source>
</evidence>
<sequence length="466" mass="51468">MKAIVMLLCMPLLLSGCSGAHLDIFPKLDNPALMHAKIAPELLRQDLDAFVAGVRERHPDFSGYADEAALSQMLEKLKNSITKPMTRVEFFRYVGQLSHAFGDGHSFLIWPYQELNALKEQGETPFPFAVKLTSSGVFVPQSYVSGEQQLPVGSQILRINGVATSDIFANAQRYVGGETAGLRGAFVAERFSHLLWAVYGFISQFDIELLYQGQMQTLHIDSRQSWQRAASLFERPGDDLAYQRLAGNVGYLKVDSFDVDPEEFSDQLETIFSQIVQQRPSALIIDIRNNTGGNTDTATELARYIANKPFRLVSSMTEKLNKDNRGLFGYKGQPGEMQTKALHDYVEPMGKHKGFNGDVVVLIGPVTYSAAIVFATTVQDNGFGLLAGQPTGGFANQSAQGNLFNLPHSQLRAYVATRLLVRPNGNADVTAVIPDLVVDEAFEDLHSAVDTLLQRVLQRFKNRDGT</sequence>
<keyword evidence="1" id="KW-0732">Signal</keyword>
<dbReference type="SUPFAM" id="SSF52096">
    <property type="entry name" value="ClpP/crotonase"/>
    <property type="match status" value="1"/>
</dbReference>
<dbReference type="PROSITE" id="PS51257">
    <property type="entry name" value="PROKAR_LIPOPROTEIN"/>
    <property type="match status" value="1"/>
</dbReference>
<keyword evidence="4" id="KW-1185">Reference proteome</keyword>
<reference evidence="3 4" key="1">
    <citation type="journal article" date="2019" name="Int. J. Syst. Evol. Microbiol.">
        <title>The Global Catalogue of Microorganisms (GCM) 10K type strain sequencing project: providing services to taxonomists for standard genome sequencing and annotation.</title>
        <authorList>
            <consortium name="The Broad Institute Genomics Platform"/>
            <consortium name="The Broad Institute Genome Sequencing Center for Infectious Disease"/>
            <person name="Wu L."/>
            <person name="Ma J."/>
        </authorList>
    </citation>
    <scope>NUCLEOTIDE SEQUENCE [LARGE SCALE GENOMIC DNA]</scope>
    <source>
        <strain evidence="3 4">JCM 13378</strain>
    </source>
</reference>
<dbReference type="RefSeq" id="WP_343847531.1">
    <property type="nucleotide sequence ID" value="NZ_BAAAEI010000031.1"/>
</dbReference>
<dbReference type="SMART" id="SM00245">
    <property type="entry name" value="TSPc"/>
    <property type="match status" value="1"/>
</dbReference>
<organism evidence="3 4">
    <name type="scientific">Bowmanella denitrificans</name>
    <dbReference type="NCBI Taxonomy" id="366582"/>
    <lineage>
        <taxon>Bacteria</taxon>
        <taxon>Pseudomonadati</taxon>
        <taxon>Pseudomonadota</taxon>
        <taxon>Gammaproteobacteria</taxon>
        <taxon>Alteromonadales</taxon>
        <taxon>Alteromonadaceae</taxon>
        <taxon>Bowmanella</taxon>
    </lineage>
</organism>
<feature type="chain" id="PRO_5047002204" description="Tail specific protease domain-containing protein" evidence="1">
    <location>
        <begin position="21"/>
        <end position="466"/>
    </location>
</feature>
<gene>
    <name evidence="3" type="ORF">GCM10009092_44040</name>
</gene>
<dbReference type="Proteomes" id="UP001501757">
    <property type="component" value="Unassembled WGS sequence"/>
</dbReference>
<dbReference type="EMBL" id="BAAAEI010000031">
    <property type="protein sequence ID" value="GAA0374993.1"/>
    <property type="molecule type" value="Genomic_DNA"/>
</dbReference>
<evidence type="ECO:0000256" key="1">
    <source>
        <dbReference type="SAM" id="SignalP"/>
    </source>
</evidence>
<protein>
    <recommendedName>
        <fullName evidence="2">Tail specific protease domain-containing protein</fullName>
    </recommendedName>
</protein>
<dbReference type="InterPro" id="IPR029045">
    <property type="entry name" value="ClpP/crotonase-like_dom_sf"/>
</dbReference>
<evidence type="ECO:0000313" key="4">
    <source>
        <dbReference type="Proteomes" id="UP001501757"/>
    </source>
</evidence>
<dbReference type="Pfam" id="PF03572">
    <property type="entry name" value="Peptidase_S41"/>
    <property type="match status" value="1"/>
</dbReference>
<dbReference type="Gene3D" id="3.90.226.10">
    <property type="entry name" value="2-enoyl-CoA Hydratase, Chain A, domain 1"/>
    <property type="match status" value="1"/>
</dbReference>
<evidence type="ECO:0000259" key="2">
    <source>
        <dbReference type="SMART" id="SM00245"/>
    </source>
</evidence>
<accession>A0ABN0XWM1</accession>
<comment type="caution">
    <text evidence="3">The sequence shown here is derived from an EMBL/GenBank/DDBJ whole genome shotgun (WGS) entry which is preliminary data.</text>
</comment>